<sequence>MEFKVPAMSCGHCASAIEKSVKAADPAASVNCDLGVRRVKVESTLTPEQLSAAIKNAGYDAQPIAA</sequence>
<dbReference type="PROSITE" id="PS50846">
    <property type="entry name" value="HMA_2"/>
    <property type="match status" value="1"/>
</dbReference>
<dbReference type="Gene3D" id="3.30.70.100">
    <property type="match status" value="1"/>
</dbReference>
<gene>
    <name evidence="2" type="ORF">ACFOGP_10455</name>
</gene>
<dbReference type="EMBL" id="JBHRTB010000010">
    <property type="protein sequence ID" value="MFC3143133.1"/>
    <property type="molecule type" value="Genomic_DNA"/>
</dbReference>
<dbReference type="SUPFAM" id="SSF55008">
    <property type="entry name" value="HMA, heavy metal-associated domain"/>
    <property type="match status" value="1"/>
</dbReference>
<organism evidence="2 3">
    <name type="scientific">Psychromarinibacter halotolerans</name>
    <dbReference type="NCBI Taxonomy" id="1775175"/>
    <lineage>
        <taxon>Bacteria</taxon>
        <taxon>Pseudomonadati</taxon>
        <taxon>Pseudomonadota</taxon>
        <taxon>Alphaproteobacteria</taxon>
        <taxon>Rhodobacterales</taxon>
        <taxon>Paracoccaceae</taxon>
        <taxon>Psychromarinibacter</taxon>
    </lineage>
</organism>
<dbReference type="InterPro" id="IPR006121">
    <property type="entry name" value="HMA_dom"/>
</dbReference>
<dbReference type="Proteomes" id="UP001595632">
    <property type="component" value="Unassembled WGS sequence"/>
</dbReference>
<feature type="domain" description="HMA" evidence="1">
    <location>
        <begin position="1"/>
        <end position="62"/>
    </location>
</feature>
<reference evidence="3" key="1">
    <citation type="journal article" date="2019" name="Int. J. Syst. Evol. Microbiol.">
        <title>The Global Catalogue of Microorganisms (GCM) 10K type strain sequencing project: providing services to taxonomists for standard genome sequencing and annotation.</title>
        <authorList>
            <consortium name="The Broad Institute Genomics Platform"/>
            <consortium name="The Broad Institute Genome Sequencing Center for Infectious Disease"/>
            <person name="Wu L."/>
            <person name="Ma J."/>
        </authorList>
    </citation>
    <scope>NUCLEOTIDE SEQUENCE [LARGE SCALE GENOMIC DNA]</scope>
    <source>
        <strain evidence="3">KCTC 52366</strain>
    </source>
</reference>
<evidence type="ECO:0000313" key="2">
    <source>
        <dbReference type="EMBL" id="MFC3143133.1"/>
    </source>
</evidence>
<dbReference type="Pfam" id="PF00403">
    <property type="entry name" value="HMA"/>
    <property type="match status" value="1"/>
</dbReference>
<dbReference type="InterPro" id="IPR036163">
    <property type="entry name" value="HMA_dom_sf"/>
</dbReference>
<evidence type="ECO:0000259" key="1">
    <source>
        <dbReference type="PROSITE" id="PS50846"/>
    </source>
</evidence>
<accession>A0ABV7GND2</accession>
<evidence type="ECO:0000313" key="3">
    <source>
        <dbReference type="Proteomes" id="UP001595632"/>
    </source>
</evidence>
<proteinExistence type="predicted"/>
<keyword evidence="3" id="KW-1185">Reference proteome</keyword>
<comment type="caution">
    <text evidence="2">The sequence shown here is derived from an EMBL/GenBank/DDBJ whole genome shotgun (WGS) entry which is preliminary data.</text>
</comment>
<dbReference type="CDD" id="cd00371">
    <property type="entry name" value="HMA"/>
    <property type="match status" value="1"/>
</dbReference>
<protein>
    <submittedName>
        <fullName evidence="2">Heavy-metal-associated domain-containing protein</fullName>
    </submittedName>
</protein>
<name>A0ABV7GND2_9RHOB</name>
<dbReference type="RefSeq" id="WP_275633110.1">
    <property type="nucleotide sequence ID" value="NZ_JARGYD010000004.1"/>
</dbReference>